<dbReference type="EMBL" id="BK014903">
    <property type="protein sequence ID" value="DAD81559.1"/>
    <property type="molecule type" value="Genomic_DNA"/>
</dbReference>
<protein>
    <submittedName>
        <fullName evidence="2">Uncharacterized protein</fullName>
    </submittedName>
</protein>
<feature type="region of interest" description="Disordered" evidence="1">
    <location>
        <begin position="1"/>
        <end position="46"/>
    </location>
</feature>
<sequence>MTNLYTDCIRSHERQAQGRPSIRSVFKGRSPCGERGLKLGNPITAK</sequence>
<evidence type="ECO:0000313" key="2">
    <source>
        <dbReference type="EMBL" id="DAD81559.1"/>
    </source>
</evidence>
<accession>A0A8S5MHP4</accession>
<reference evidence="2" key="1">
    <citation type="journal article" date="2021" name="Proc. Natl. Acad. Sci. U.S.A.">
        <title>A Catalog of Tens of Thousands of Viruses from Human Metagenomes Reveals Hidden Associations with Chronic Diseases.</title>
        <authorList>
            <person name="Tisza M.J."/>
            <person name="Buck C.B."/>
        </authorList>
    </citation>
    <scope>NUCLEOTIDE SEQUENCE</scope>
    <source>
        <strain evidence="2">Ct7es18</strain>
    </source>
</reference>
<organism evidence="2">
    <name type="scientific">Siphoviridae sp. ct7es18</name>
    <dbReference type="NCBI Taxonomy" id="2826166"/>
    <lineage>
        <taxon>Viruses</taxon>
        <taxon>Duplodnaviria</taxon>
        <taxon>Heunggongvirae</taxon>
        <taxon>Uroviricota</taxon>
        <taxon>Caudoviricetes</taxon>
    </lineage>
</organism>
<proteinExistence type="predicted"/>
<evidence type="ECO:0000256" key="1">
    <source>
        <dbReference type="SAM" id="MobiDB-lite"/>
    </source>
</evidence>
<name>A0A8S5MHP4_9CAUD</name>